<evidence type="ECO:0008006" key="3">
    <source>
        <dbReference type="Google" id="ProtNLM"/>
    </source>
</evidence>
<evidence type="ECO:0000313" key="1">
    <source>
        <dbReference type="EMBL" id="AIF68344.1"/>
    </source>
</evidence>
<dbReference type="EMBL" id="CP008876">
    <property type="protein sequence ID" value="AIF68344.1"/>
    <property type="molecule type" value="Genomic_DNA"/>
</dbReference>
<dbReference type="RefSeq" id="WP_038565289.1">
    <property type="nucleotide sequence ID" value="NZ_CP008876.1"/>
</dbReference>
<protein>
    <recommendedName>
        <fullName evidence="3">CRISPR-associated protein Cas2</fullName>
    </recommendedName>
</protein>
<name>A0A075LPR3_9BACI</name>
<evidence type="ECO:0000313" key="2">
    <source>
        <dbReference type="Proteomes" id="UP000027980"/>
    </source>
</evidence>
<dbReference type="KEGG" id="tap:GZ22_18010"/>
<sequence>MKRFVIMMVGKTHSGKTSFAKELEDRVEQAVMIDQDTHALFLQDHYQKLVPKTGPNDLKHAITQTIVDYTVNDTDAHLILSNANLNRSSRTRLLNYYLDRGFTSIIVYFDLPESLLRKRIAIGNRDMGILRTSSSFEQVLDRQLRIGRMEEPSADEADHLFVIRELNNVGHVLDKVINTTQN</sequence>
<dbReference type="OrthoDB" id="2356842at2"/>
<dbReference type="Proteomes" id="UP000027980">
    <property type="component" value="Chromosome"/>
</dbReference>
<dbReference type="Gene3D" id="3.40.50.300">
    <property type="entry name" value="P-loop containing nucleotide triphosphate hydrolases"/>
    <property type="match status" value="1"/>
</dbReference>
<organism evidence="1 2">
    <name type="scientific">Terribacillus saccharophilus</name>
    <dbReference type="NCBI Taxonomy" id="361277"/>
    <lineage>
        <taxon>Bacteria</taxon>
        <taxon>Bacillati</taxon>
        <taxon>Bacillota</taxon>
        <taxon>Bacilli</taxon>
        <taxon>Bacillales</taxon>
        <taxon>Bacillaceae</taxon>
        <taxon>Terribacillus</taxon>
    </lineage>
</organism>
<gene>
    <name evidence="1" type="ORF">GZ22_18010</name>
</gene>
<dbReference type="AlphaFoldDB" id="A0A075LPR3"/>
<dbReference type="HOGENOM" id="CLU_121791_0_0_9"/>
<reference evidence="1 2" key="1">
    <citation type="submission" date="2014-07" db="EMBL/GenBank/DDBJ databases">
        <title>Complete genome sequence of a moderately halophilic bacterium Terribacillus aidingensis MP602, isolated from Cryptomeria fortunei in Tianmu mountain in China.</title>
        <authorList>
            <person name="Wang Y."/>
            <person name="Lu P."/>
            <person name="Zhang L."/>
        </authorList>
    </citation>
    <scope>NUCLEOTIDE SEQUENCE [LARGE SCALE GENOMIC DNA]</scope>
    <source>
        <strain evidence="1 2">MP602</strain>
    </source>
</reference>
<proteinExistence type="predicted"/>
<dbReference type="SUPFAM" id="SSF52540">
    <property type="entry name" value="P-loop containing nucleoside triphosphate hydrolases"/>
    <property type="match status" value="1"/>
</dbReference>
<accession>A0A075LPR3</accession>
<dbReference type="InterPro" id="IPR027417">
    <property type="entry name" value="P-loop_NTPase"/>
</dbReference>
<dbReference type="Pfam" id="PF13671">
    <property type="entry name" value="AAA_33"/>
    <property type="match status" value="1"/>
</dbReference>
<dbReference type="GeneID" id="34221309"/>